<dbReference type="PRINTS" id="PR00953">
    <property type="entry name" value="TYPE3IMRPROT"/>
</dbReference>
<protein>
    <recommendedName>
        <fullName evidence="8">Flagellar biosynthetic protein FliR</fullName>
    </recommendedName>
</protein>
<accession>A0A382Y8Y3</accession>
<feature type="transmembrane region" description="Helical" evidence="6">
    <location>
        <begin position="18"/>
        <end position="38"/>
    </location>
</feature>
<keyword evidence="5 6" id="KW-0472">Membrane</keyword>
<name>A0A382Y8Y3_9ZZZZ</name>
<keyword evidence="3 6" id="KW-0812">Transmembrane</keyword>
<dbReference type="InterPro" id="IPR002010">
    <property type="entry name" value="T3SS_IM_R"/>
</dbReference>
<keyword evidence="4 6" id="KW-1133">Transmembrane helix</keyword>
<dbReference type="GO" id="GO:0005886">
    <property type="term" value="C:plasma membrane"/>
    <property type="evidence" value="ECO:0007669"/>
    <property type="project" value="UniProtKB-SubCell"/>
</dbReference>
<evidence type="ECO:0000256" key="4">
    <source>
        <dbReference type="ARBA" id="ARBA00022989"/>
    </source>
</evidence>
<reference evidence="7" key="1">
    <citation type="submission" date="2018-05" db="EMBL/GenBank/DDBJ databases">
        <authorList>
            <person name="Lanie J.A."/>
            <person name="Ng W.-L."/>
            <person name="Kazmierczak K.M."/>
            <person name="Andrzejewski T.M."/>
            <person name="Davidsen T.M."/>
            <person name="Wayne K.J."/>
            <person name="Tettelin H."/>
            <person name="Glass J.I."/>
            <person name="Rusch D."/>
            <person name="Podicherti R."/>
            <person name="Tsui H.-C.T."/>
            <person name="Winkler M.E."/>
        </authorList>
    </citation>
    <scope>NUCLEOTIDE SEQUENCE</scope>
</reference>
<evidence type="ECO:0008006" key="8">
    <source>
        <dbReference type="Google" id="ProtNLM"/>
    </source>
</evidence>
<keyword evidence="2" id="KW-1003">Cell membrane</keyword>
<dbReference type="GO" id="GO:0006605">
    <property type="term" value="P:protein targeting"/>
    <property type="evidence" value="ECO:0007669"/>
    <property type="project" value="InterPro"/>
</dbReference>
<evidence type="ECO:0000256" key="5">
    <source>
        <dbReference type="ARBA" id="ARBA00023136"/>
    </source>
</evidence>
<evidence type="ECO:0000256" key="6">
    <source>
        <dbReference type="SAM" id="Phobius"/>
    </source>
</evidence>
<dbReference type="EMBL" id="UINC01173606">
    <property type="protein sequence ID" value="SVD79291.1"/>
    <property type="molecule type" value="Genomic_DNA"/>
</dbReference>
<dbReference type="PANTHER" id="PTHR30065">
    <property type="entry name" value="FLAGELLAR BIOSYNTHETIC PROTEIN FLIR"/>
    <property type="match status" value="1"/>
</dbReference>
<gene>
    <name evidence="7" type="ORF">METZ01_LOCUS432145</name>
</gene>
<dbReference type="PANTHER" id="PTHR30065:SF1">
    <property type="entry name" value="SURFACE PRESENTATION OF ANTIGENS PROTEIN SPAR"/>
    <property type="match status" value="1"/>
</dbReference>
<feature type="transmembrane region" description="Helical" evidence="6">
    <location>
        <begin position="50"/>
        <end position="67"/>
    </location>
</feature>
<feature type="transmembrane region" description="Helical" evidence="6">
    <location>
        <begin position="73"/>
        <end position="95"/>
    </location>
</feature>
<evidence type="ECO:0000256" key="1">
    <source>
        <dbReference type="ARBA" id="ARBA00004651"/>
    </source>
</evidence>
<organism evidence="7">
    <name type="scientific">marine metagenome</name>
    <dbReference type="NCBI Taxonomy" id="408172"/>
    <lineage>
        <taxon>unclassified sequences</taxon>
        <taxon>metagenomes</taxon>
        <taxon>ecological metagenomes</taxon>
    </lineage>
</organism>
<feature type="transmembrane region" description="Helical" evidence="6">
    <location>
        <begin position="136"/>
        <end position="154"/>
    </location>
</feature>
<dbReference type="AlphaFoldDB" id="A0A382Y8Y3"/>
<comment type="subcellular location">
    <subcellularLocation>
        <location evidence="1">Cell membrane</location>
        <topology evidence="1">Multi-pass membrane protein</topology>
    </subcellularLocation>
</comment>
<dbReference type="Pfam" id="PF01311">
    <property type="entry name" value="Bac_export_1"/>
    <property type="match status" value="1"/>
</dbReference>
<proteinExistence type="predicted"/>
<feature type="non-terminal residue" evidence="7">
    <location>
        <position position="192"/>
    </location>
</feature>
<evidence type="ECO:0000256" key="3">
    <source>
        <dbReference type="ARBA" id="ARBA00022692"/>
    </source>
</evidence>
<sequence length="192" mass="21232">MELLLQQVQVQLEYTQELLMVALILGRTMPMIFLTPFLGGKIMPPEIKMGIGLLLTFLIFPAASRSVEGAVPITAIGFLLLMLKEVFVGLSIGFINGHIFYAMDMAGRLIDTVRGTSMSEVMVPHSKQRVTPTGNLYYQLLLIVFLVLGGHHIFLRAYFESFVSIPINGNIGVGLALEPFIEFMVRATADIL</sequence>
<evidence type="ECO:0000313" key="7">
    <source>
        <dbReference type="EMBL" id="SVD79291.1"/>
    </source>
</evidence>
<evidence type="ECO:0000256" key="2">
    <source>
        <dbReference type="ARBA" id="ARBA00022475"/>
    </source>
</evidence>